<accession>A0ABU1X630</accession>
<keyword evidence="2" id="KW-1185">Reference proteome</keyword>
<gene>
    <name evidence="1" type="ORF">J2W40_003875</name>
</gene>
<dbReference type="Proteomes" id="UP001267638">
    <property type="component" value="Unassembled WGS sequence"/>
</dbReference>
<name>A0ABU1X630_SPHXE</name>
<organism evidence="1 2">
    <name type="scientific">Sphingobium xenophagum</name>
    <dbReference type="NCBI Taxonomy" id="121428"/>
    <lineage>
        <taxon>Bacteria</taxon>
        <taxon>Pseudomonadati</taxon>
        <taxon>Pseudomonadota</taxon>
        <taxon>Alphaproteobacteria</taxon>
        <taxon>Sphingomonadales</taxon>
        <taxon>Sphingomonadaceae</taxon>
        <taxon>Sphingobium</taxon>
    </lineage>
</organism>
<proteinExistence type="predicted"/>
<evidence type="ECO:0000313" key="1">
    <source>
        <dbReference type="EMBL" id="MDR7157028.1"/>
    </source>
</evidence>
<protein>
    <submittedName>
        <fullName evidence="1">Uncharacterized protein</fullName>
    </submittedName>
</protein>
<evidence type="ECO:0000313" key="2">
    <source>
        <dbReference type="Proteomes" id="UP001267638"/>
    </source>
</evidence>
<reference evidence="1 2" key="1">
    <citation type="submission" date="2023-07" db="EMBL/GenBank/DDBJ databases">
        <title>Sorghum-associated microbial communities from plants grown in Nebraska, USA.</title>
        <authorList>
            <person name="Schachtman D."/>
        </authorList>
    </citation>
    <scope>NUCLEOTIDE SEQUENCE [LARGE SCALE GENOMIC DNA]</scope>
    <source>
        <strain evidence="1 2">4256</strain>
    </source>
</reference>
<sequence length="40" mass="5044">MQPRRSRFVRLMLFLDCHVQKPDVFMICWHIFLREPKEHC</sequence>
<dbReference type="EMBL" id="JAVDWV010000026">
    <property type="protein sequence ID" value="MDR7157028.1"/>
    <property type="molecule type" value="Genomic_DNA"/>
</dbReference>
<comment type="caution">
    <text evidence="1">The sequence shown here is derived from an EMBL/GenBank/DDBJ whole genome shotgun (WGS) entry which is preliminary data.</text>
</comment>